<comment type="subunit">
    <text evidence="5">Self-interacts. Interacts with FtsZ.</text>
</comment>
<dbReference type="PANTHER" id="PTHR32432:SF4">
    <property type="entry name" value="CELL DIVISION PROTEIN FTSA"/>
    <property type="match status" value="1"/>
</dbReference>
<proteinExistence type="inferred from homology"/>
<keyword evidence="4 5" id="KW-0131">Cell cycle</keyword>
<evidence type="ECO:0000313" key="9">
    <source>
        <dbReference type="Proteomes" id="UP000318834"/>
    </source>
</evidence>
<evidence type="ECO:0000256" key="5">
    <source>
        <dbReference type="HAMAP-Rule" id="MF_02033"/>
    </source>
</evidence>
<dbReference type="PIRSF" id="PIRSF003101">
    <property type="entry name" value="FtsA"/>
    <property type="match status" value="1"/>
</dbReference>
<evidence type="ECO:0000256" key="6">
    <source>
        <dbReference type="PIRNR" id="PIRNR003101"/>
    </source>
</evidence>
<gene>
    <name evidence="5 8" type="primary">ftsA</name>
    <name evidence="8" type="ORF">E6H05_07190</name>
</gene>
<reference evidence="8 9" key="1">
    <citation type="journal article" date="2019" name="Nat. Microbiol.">
        <title>Mediterranean grassland soil C-N compound turnover is dependent on rainfall and depth, and is mediated by genomically divergent microorganisms.</title>
        <authorList>
            <person name="Diamond S."/>
            <person name="Andeer P.F."/>
            <person name="Li Z."/>
            <person name="Crits-Christoph A."/>
            <person name="Burstein D."/>
            <person name="Anantharaman K."/>
            <person name="Lane K.R."/>
            <person name="Thomas B.C."/>
            <person name="Pan C."/>
            <person name="Northen T.R."/>
            <person name="Banfield J.F."/>
        </authorList>
    </citation>
    <scope>NUCLEOTIDE SEQUENCE [LARGE SCALE GENOMIC DNA]</scope>
    <source>
        <strain evidence="8">NP_8</strain>
    </source>
</reference>
<dbReference type="PANTHER" id="PTHR32432">
    <property type="entry name" value="CELL DIVISION PROTEIN FTSA-RELATED"/>
    <property type="match status" value="1"/>
</dbReference>
<dbReference type="InterPro" id="IPR003494">
    <property type="entry name" value="SHS2_FtsA"/>
</dbReference>
<evidence type="ECO:0000256" key="2">
    <source>
        <dbReference type="ARBA" id="ARBA00022618"/>
    </source>
</evidence>
<dbReference type="HAMAP" id="MF_02033">
    <property type="entry name" value="FtsA"/>
    <property type="match status" value="1"/>
</dbReference>
<keyword evidence="1 5" id="KW-1003">Cell membrane</keyword>
<name>A0A537IUK2_9BACT</name>
<dbReference type="InterPro" id="IPR043129">
    <property type="entry name" value="ATPase_NBD"/>
</dbReference>
<dbReference type="NCBIfam" id="TIGR01174">
    <property type="entry name" value="ftsA"/>
    <property type="match status" value="1"/>
</dbReference>
<evidence type="ECO:0000256" key="1">
    <source>
        <dbReference type="ARBA" id="ARBA00022475"/>
    </source>
</evidence>
<dbReference type="SUPFAM" id="SSF53067">
    <property type="entry name" value="Actin-like ATPase domain"/>
    <property type="match status" value="2"/>
</dbReference>
<evidence type="ECO:0000259" key="7">
    <source>
        <dbReference type="SMART" id="SM00842"/>
    </source>
</evidence>
<dbReference type="InterPro" id="IPR050696">
    <property type="entry name" value="FtsA/MreB"/>
</dbReference>
<dbReference type="Pfam" id="PF14450">
    <property type="entry name" value="FtsA"/>
    <property type="match status" value="2"/>
</dbReference>
<dbReference type="EMBL" id="VBAP01000048">
    <property type="protein sequence ID" value="TMI75004.1"/>
    <property type="molecule type" value="Genomic_DNA"/>
</dbReference>
<organism evidence="8 9">
    <name type="scientific">Candidatus Segetimicrobium genomatis</name>
    <dbReference type="NCBI Taxonomy" id="2569760"/>
    <lineage>
        <taxon>Bacteria</taxon>
        <taxon>Bacillati</taxon>
        <taxon>Candidatus Sysuimicrobiota</taxon>
        <taxon>Candidatus Sysuimicrobiia</taxon>
        <taxon>Candidatus Sysuimicrobiales</taxon>
        <taxon>Candidatus Segetimicrobiaceae</taxon>
        <taxon>Candidatus Segetimicrobium</taxon>
    </lineage>
</organism>
<dbReference type="GO" id="GO:0009898">
    <property type="term" value="C:cytoplasmic side of plasma membrane"/>
    <property type="evidence" value="ECO:0007669"/>
    <property type="project" value="UniProtKB-UniRule"/>
</dbReference>
<protein>
    <recommendedName>
        <fullName evidence="5 6">Cell division protein FtsA</fullName>
    </recommendedName>
</protein>
<dbReference type="CDD" id="cd24048">
    <property type="entry name" value="ASKHA_NBD_FtsA"/>
    <property type="match status" value="1"/>
</dbReference>
<evidence type="ECO:0000256" key="3">
    <source>
        <dbReference type="ARBA" id="ARBA00023136"/>
    </source>
</evidence>
<dbReference type="Gene3D" id="3.30.1490.110">
    <property type="match status" value="1"/>
</dbReference>
<evidence type="ECO:0000313" key="8">
    <source>
        <dbReference type="EMBL" id="TMI75004.1"/>
    </source>
</evidence>
<comment type="similarity">
    <text evidence="5 6">Belongs to the FtsA/MreB family.</text>
</comment>
<comment type="caution">
    <text evidence="8">The sequence shown here is derived from an EMBL/GenBank/DDBJ whole genome shotgun (WGS) entry which is preliminary data.</text>
</comment>
<keyword evidence="2 5" id="KW-0132">Cell division</keyword>
<comment type="subcellular location">
    <subcellularLocation>
        <location evidence="5">Cell membrane</location>
        <topology evidence="5">Peripheral membrane protein</topology>
        <orientation evidence="5">Cytoplasmic side</orientation>
    </subcellularLocation>
    <text evidence="5">Localizes to the Z ring in an FtsZ-dependent manner. Targeted to the membrane through a conserved C-terminal amphipathic helix.</text>
</comment>
<dbReference type="GO" id="GO:0043093">
    <property type="term" value="P:FtsZ-dependent cytokinesis"/>
    <property type="evidence" value="ECO:0007669"/>
    <property type="project" value="UniProtKB-UniRule"/>
</dbReference>
<dbReference type="SMART" id="SM00842">
    <property type="entry name" value="FtsA"/>
    <property type="match status" value="1"/>
</dbReference>
<accession>A0A537IUK2</accession>
<feature type="domain" description="SHS2" evidence="7">
    <location>
        <begin position="8"/>
        <end position="197"/>
    </location>
</feature>
<dbReference type="Pfam" id="PF02491">
    <property type="entry name" value="SHS2_FTSA"/>
    <property type="match status" value="1"/>
</dbReference>
<dbReference type="Gene3D" id="3.30.420.40">
    <property type="match status" value="2"/>
</dbReference>
<dbReference type="InterPro" id="IPR020823">
    <property type="entry name" value="Cell_div_FtsA"/>
</dbReference>
<dbReference type="AlphaFoldDB" id="A0A537IUK2"/>
<comment type="function">
    <text evidence="5 6">Cell division protein that is involved in the assembly of the Z ring. May serve as a membrane anchor for the Z ring.</text>
</comment>
<dbReference type="GO" id="GO:0032153">
    <property type="term" value="C:cell division site"/>
    <property type="evidence" value="ECO:0007669"/>
    <property type="project" value="UniProtKB-UniRule"/>
</dbReference>
<dbReference type="Proteomes" id="UP000318834">
    <property type="component" value="Unassembled WGS sequence"/>
</dbReference>
<evidence type="ECO:0000256" key="4">
    <source>
        <dbReference type="ARBA" id="ARBA00023306"/>
    </source>
</evidence>
<keyword evidence="3 5" id="KW-0472">Membrane</keyword>
<sequence>MILRRQHVVGLDIGTTKVCAVVGEADEDGEVHIAGVGSTPSSGMRKGVVIDIDATTRAIEDAVERAERMAGMTISALYVGVSGEHITSTNSRGVIAVSRGDHEISAADVDRVVEAARMAALPASDREIVHMLPRGFVVDGHDGVRNPIGMYGSRLEVEAHIVTGTSTVLANLLKCVQRAGLELEELVLEPLASAEAVLTQAERELGVVLADIGGGTTSVGVFAGGGLCHTAILPVGGHHLTSDVAVGLRTPVAEAEKLKIRHGAASVADVHEGELIEVFNVGDREPRILPRKVLCEIIEPRLQEICSLLRLQVKRSGYGHLVPAGIVLTGGSALLRGSARYVSEKLELPARVGVPEQVGGLIDAVASPIYATAVGLVQYGVRHGGPKPVHATNGAGLFGRMRGWLREMVQGA</sequence>